<evidence type="ECO:0000313" key="3">
    <source>
        <dbReference type="Proteomes" id="UP001305928"/>
    </source>
</evidence>
<keyword evidence="2" id="KW-0378">Hydrolase</keyword>
<reference evidence="2 3" key="1">
    <citation type="submission" date="2023-11" db="EMBL/GenBank/DDBJ databases">
        <title>Complete genome of Pseudomonas benzenivorans BA3361.</title>
        <authorList>
            <person name="Shin S.Y."/>
            <person name="Song J."/>
            <person name="Kang H."/>
        </authorList>
    </citation>
    <scope>NUCLEOTIDE SEQUENCE [LARGE SCALE GENOMIC DNA]</scope>
    <source>
        <strain evidence="2 3">HNIBRBA3361</strain>
    </source>
</reference>
<dbReference type="Gene3D" id="3.60.21.70">
    <property type="entry name" value="PhoD-like phosphatase"/>
    <property type="match status" value="1"/>
</dbReference>
<dbReference type="EMBL" id="CP137892">
    <property type="protein sequence ID" value="WPC05008.1"/>
    <property type="molecule type" value="Genomic_DNA"/>
</dbReference>
<dbReference type="RefSeq" id="WP_318644148.1">
    <property type="nucleotide sequence ID" value="NZ_CP137892.1"/>
</dbReference>
<dbReference type="SUPFAM" id="SSF56300">
    <property type="entry name" value="Metallo-dependent phosphatases"/>
    <property type="match status" value="1"/>
</dbReference>
<proteinExistence type="predicted"/>
<evidence type="ECO:0000313" key="2">
    <source>
        <dbReference type="EMBL" id="WPC05008.1"/>
    </source>
</evidence>
<dbReference type="InterPro" id="IPR038607">
    <property type="entry name" value="PhoD-like_sf"/>
</dbReference>
<dbReference type="Proteomes" id="UP001305928">
    <property type="component" value="Chromosome"/>
</dbReference>
<dbReference type="GO" id="GO:0004035">
    <property type="term" value="F:alkaline phosphatase activity"/>
    <property type="evidence" value="ECO:0007669"/>
    <property type="project" value="UniProtKB-EC"/>
</dbReference>
<evidence type="ECO:0000256" key="1">
    <source>
        <dbReference type="SAM" id="MobiDB-lite"/>
    </source>
</evidence>
<feature type="compositionally biased region" description="Low complexity" evidence="1">
    <location>
        <begin position="648"/>
        <end position="668"/>
    </location>
</feature>
<dbReference type="InterPro" id="IPR018946">
    <property type="entry name" value="PhoD-like_MPP"/>
</dbReference>
<accession>A0ABZ0PUY6</accession>
<name>A0ABZ0PUY6_9PSED</name>
<dbReference type="InterPro" id="IPR029052">
    <property type="entry name" value="Metallo-depent_PP-like"/>
</dbReference>
<keyword evidence="3" id="KW-1185">Reference proteome</keyword>
<dbReference type="EC" id="3.1.3.1" evidence="2"/>
<dbReference type="PANTHER" id="PTHR37031:SF2">
    <property type="entry name" value="PHOD-LIKE PHOSPHATASE METALLOPHOSPHATASE DOMAIN-CONTAINING PROTEIN"/>
    <property type="match status" value="1"/>
</dbReference>
<dbReference type="PANTHER" id="PTHR37031">
    <property type="entry name" value="METALLOPHOSPHATASE BINDING DOMAIN PROTEIN"/>
    <property type="match status" value="1"/>
</dbReference>
<gene>
    <name evidence="2" type="ORF">SBP02_20000</name>
</gene>
<dbReference type="CDD" id="cd07389">
    <property type="entry name" value="MPP_PhoD"/>
    <property type="match status" value="1"/>
</dbReference>
<sequence>MPTQPPSAAPSNALPAVLAGPLLRRLEPQRLVLWLVGSRALSLRLCLCHGGAEQSDYPLDERHCRVLQVGEHAFVHLIDLRLNAPLPQDVRIDYDLLIEGDGPAQGIAEWAPHLLYDGTEQPNFVLRTRLDHLLHGSCRKPHHAAADGLLCADRLLAEQPAPEQRPALLLMSGDQIYADDVAGPMLCAIHQLIARLGLFGERLEGALVDDSDALYGHAVGYYQRSELLPELQSNVGLRERFFGGVRKPIFTTSSADNHLVTLAEVLAMYLLAWSPTPWTLLGSGRPALDAERARRYEDERGRIEAFRDGLGGVARALAHLPTLMIFDDHDVTDDWNLSAQWEETAYGHPFSRRIIGNALIGYLLCQGWGNDPDVFADALEQFQAMAAGRDGRNQLDGAAQDALIDRLLHFHHWHYVLPTEPALLVLDTRTRRWRSERHPQRPSGLLDWEGLCELQQALLDHPAAIIVSPAPIFGVKLIEAVQRLFTWCGYPLLVDAENWMAHRGAARVILNIFRHSRTPGCYVVLSGDVHYSFVYRVLIRHRKSAPQIWQITSSGLKNEFPRRLLDWFDRLNRWLYSPRSPLNWLTKRRRMQVVPLIPSRSKAGERLWNGAGLGQVRFDERGRPSEILQHNADGSAPVGFVEDRDAAQRAAQQAQAGRTLAAGDKSAR</sequence>
<protein>
    <submittedName>
        <fullName evidence="2">Alkaline phosphatase D family protein</fullName>
        <ecNumber evidence="2">3.1.3.1</ecNumber>
    </submittedName>
</protein>
<feature type="region of interest" description="Disordered" evidence="1">
    <location>
        <begin position="645"/>
        <end position="668"/>
    </location>
</feature>
<organism evidence="2 3">
    <name type="scientific">Pseudomonas benzenivorans</name>
    <dbReference type="NCBI Taxonomy" id="556533"/>
    <lineage>
        <taxon>Bacteria</taxon>
        <taxon>Pseudomonadati</taxon>
        <taxon>Pseudomonadota</taxon>
        <taxon>Gammaproteobacteria</taxon>
        <taxon>Pseudomonadales</taxon>
        <taxon>Pseudomonadaceae</taxon>
        <taxon>Pseudomonas</taxon>
    </lineage>
</organism>